<keyword evidence="3" id="KW-1185">Reference proteome</keyword>
<protein>
    <submittedName>
        <fullName evidence="2">Uncharacterized protein</fullName>
    </submittedName>
</protein>
<reference evidence="2 3" key="1">
    <citation type="submission" date="2019-09" db="EMBL/GenBank/DDBJ databases">
        <title>Nitrincola iocasae sp. nov., a bacterium isolated from the sediment collected at a cold seep field in South China Sea.</title>
        <authorList>
            <person name="Zhang H."/>
            <person name="Wang H."/>
            <person name="Li C."/>
        </authorList>
    </citation>
    <scope>NUCLEOTIDE SEQUENCE [LARGE SCALE GENOMIC DNA]</scope>
    <source>
        <strain evidence="2 3">KXZD1103</strain>
    </source>
</reference>
<accession>A0A5J6LCC8</accession>
<name>A0A5J6LCC8_9GAMM</name>
<dbReference type="KEGG" id="nik:F5I99_07350"/>
<dbReference type="EMBL" id="CP044222">
    <property type="protein sequence ID" value="QEW06334.1"/>
    <property type="molecule type" value="Genomic_DNA"/>
</dbReference>
<keyword evidence="1" id="KW-0175">Coiled coil</keyword>
<organism evidence="2 3">
    <name type="scientific">Nitrincola iocasae</name>
    <dbReference type="NCBI Taxonomy" id="2614693"/>
    <lineage>
        <taxon>Bacteria</taxon>
        <taxon>Pseudomonadati</taxon>
        <taxon>Pseudomonadota</taxon>
        <taxon>Gammaproteobacteria</taxon>
        <taxon>Oceanospirillales</taxon>
        <taxon>Oceanospirillaceae</taxon>
        <taxon>Nitrincola</taxon>
    </lineage>
</organism>
<evidence type="ECO:0000256" key="1">
    <source>
        <dbReference type="SAM" id="Coils"/>
    </source>
</evidence>
<sequence>MNAKLSLHNREPSLHEQFLRLEAFQIALKEREEKIAALEADRTYLENELKISHEQEHESYKHEKSMEQRLTNAQQQLKDAETEIKRLRALDPERLKIQVKRLQKEKAKAAAGAQELRTKNQHLTKQNRQLNIALDKAIADANAGMELKPAQIFEQARIGRWELFTCAKDGWYQILDTENEVSQTVRVEAGNLVTPKIRPVPKAIAAEVLKFHQEYFGGAV</sequence>
<evidence type="ECO:0000313" key="3">
    <source>
        <dbReference type="Proteomes" id="UP000325606"/>
    </source>
</evidence>
<feature type="coiled-coil region" evidence="1">
    <location>
        <begin position="21"/>
        <end position="140"/>
    </location>
</feature>
<evidence type="ECO:0000313" key="2">
    <source>
        <dbReference type="EMBL" id="QEW06334.1"/>
    </source>
</evidence>
<dbReference type="Proteomes" id="UP000325606">
    <property type="component" value="Chromosome"/>
</dbReference>
<gene>
    <name evidence="2" type="ORF">F5I99_07350</name>
</gene>
<dbReference type="AlphaFoldDB" id="A0A5J6LCC8"/>
<proteinExistence type="predicted"/>
<dbReference type="RefSeq" id="WP_151054573.1">
    <property type="nucleotide sequence ID" value="NZ_CP044222.1"/>
</dbReference>